<evidence type="ECO:0000313" key="1">
    <source>
        <dbReference type="EMBL" id="CAF5051945.1"/>
    </source>
</evidence>
<feature type="non-terminal residue" evidence="1">
    <location>
        <position position="1"/>
    </location>
</feature>
<proteinExistence type="predicted"/>
<sequence>DSNNDNNLQINFSTDDVQRCLGEDFYHQLENNNINNNNNNTINFDDWAHFLEQQNSQQIESNPPASLECFYAET</sequence>
<dbReference type="Proteomes" id="UP000676336">
    <property type="component" value="Unassembled WGS sequence"/>
</dbReference>
<protein>
    <submittedName>
        <fullName evidence="1">Uncharacterized protein</fullName>
    </submittedName>
</protein>
<dbReference type="EMBL" id="CAJOBI010225481">
    <property type="protein sequence ID" value="CAF5051945.1"/>
    <property type="molecule type" value="Genomic_DNA"/>
</dbReference>
<dbReference type="AlphaFoldDB" id="A0A8S3EGN5"/>
<feature type="non-terminal residue" evidence="1">
    <location>
        <position position="74"/>
    </location>
</feature>
<gene>
    <name evidence="1" type="ORF">SMN809_LOCUS59248</name>
</gene>
<evidence type="ECO:0000313" key="2">
    <source>
        <dbReference type="Proteomes" id="UP000676336"/>
    </source>
</evidence>
<comment type="caution">
    <text evidence="1">The sequence shown here is derived from an EMBL/GenBank/DDBJ whole genome shotgun (WGS) entry which is preliminary data.</text>
</comment>
<name>A0A8S3EGN5_9BILA</name>
<organism evidence="1 2">
    <name type="scientific">Rotaria magnacalcarata</name>
    <dbReference type="NCBI Taxonomy" id="392030"/>
    <lineage>
        <taxon>Eukaryota</taxon>
        <taxon>Metazoa</taxon>
        <taxon>Spiralia</taxon>
        <taxon>Gnathifera</taxon>
        <taxon>Rotifera</taxon>
        <taxon>Eurotatoria</taxon>
        <taxon>Bdelloidea</taxon>
        <taxon>Philodinida</taxon>
        <taxon>Philodinidae</taxon>
        <taxon>Rotaria</taxon>
    </lineage>
</organism>
<reference evidence="1" key="1">
    <citation type="submission" date="2021-02" db="EMBL/GenBank/DDBJ databases">
        <authorList>
            <person name="Nowell W R."/>
        </authorList>
    </citation>
    <scope>NUCLEOTIDE SEQUENCE</scope>
</reference>
<accession>A0A8S3EGN5</accession>